<proteinExistence type="predicted"/>
<evidence type="ECO:0000313" key="5">
    <source>
        <dbReference type="Proteomes" id="UP000220133"/>
    </source>
</evidence>
<dbReference type="InterPro" id="IPR050248">
    <property type="entry name" value="Polysacc_deacetylase_ArnD"/>
</dbReference>
<evidence type="ECO:0000259" key="3">
    <source>
        <dbReference type="PROSITE" id="PS51677"/>
    </source>
</evidence>
<evidence type="ECO:0000313" key="4">
    <source>
        <dbReference type="EMBL" id="ATL49763.1"/>
    </source>
</evidence>
<organism evidence="4 5">
    <name type="scientific">Chitinophaga caeni</name>
    <dbReference type="NCBI Taxonomy" id="2029983"/>
    <lineage>
        <taxon>Bacteria</taxon>
        <taxon>Pseudomonadati</taxon>
        <taxon>Bacteroidota</taxon>
        <taxon>Chitinophagia</taxon>
        <taxon>Chitinophagales</taxon>
        <taxon>Chitinophagaceae</taxon>
        <taxon>Chitinophaga</taxon>
    </lineage>
</organism>
<accession>A0A291R0Y8</accession>
<dbReference type="GO" id="GO:0016020">
    <property type="term" value="C:membrane"/>
    <property type="evidence" value="ECO:0007669"/>
    <property type="project" value="TreeGrafter"/>
</dbReference>
<reference evidence="4 5" key="1">
    <citation type="submission" date="2017-10" db="EMBL/GenBank/DDBJ databases">
        <title>Paenichitinophaga pekingensis gen. nov., sp. nov., isolated from activated sludge.</title>
        <authorList>
            <person name="Jin D."/>
            <person name="Kong X."/>
            <person name="Deng Y."/>
            <person name="Bai Z."/>
        </authorList>
    </citation>
    <scope>NUCLEOTIDE SEQUENCE [LARGE SCALE GENOMIC DNA]</scope>
    <source>
        <strain evidence="4 5">13</strain>
    </source>
</reference>
<dbReference type="SUPFAM" id="SSF88713">
    <property type="entry name" value="Glycoside hydrolase/deacetylase"/>
    <property type="match status" value="1"/>
</dbReference>
<dbReference type="GO" id="GO:0005975">
    <property type="term" value="P:carbohydrate metabolic process"/>
    <property type="evidence" value="ECO:0007669"/>
    <property type="project" value="InterPro"/>
</dbReference>
<dbReference type="CDD" id="cd10959">
    <property type="entry name" value="CE4_NodB_like_3"/>
    <property type="match status" value="1"/>
</dbReference>
<dbReference type="RefSeq" id="WP_098196130.1">
    <property type="nucleotide sequence ID" value="NZ_CP023777.1"/>
</dbReference>
<dbReference type="AlphaFoldDB" id="A0A291R0Y8"/>
<evidence type="ECO:0000256" key="2">
    <source>
        <dbReference type="ARBA" id="ARBA00022801"/>
    </source>
</evidence>
<keyword evidence="2" id="KW-0378">Hydrolase</keyword>
<keyword evidence="1" id="KW-0479">Metal-binding</keyword>
<dbReference type="EMBL" id="CP023777">
    <property type="protein sequence ID" value="ATL49763.1"/>
    <property type="molecule type" value="Genomic_DNA"/>
</dbReference>
<dbReference type="InterPro" id="IPR011330">
    <property type="entry name" value="Glyco_hydro/deAcase_b/a-brl"/>
</dbReference>
<dbReference type="InterPro" id="IPR002509">
    <property type="entry name" value="NODB_dom"/>
</dbReference>
<dbReference type="GO" id="GO:0016810">
    <property type="term" value="F:hydrolase activity, acting on carbon-nitrogen (but not peptide) bonds"/>
    <property type="evidence" value="ECO:0007669"/>
    <property type="project" value="InterPro"/>
</dbReference>
<dbReference type="Proteomes" id="UP000220133">
    <property type="component" value="Chromosome"/>
</dbReference>
<name>A0A291R0Y8_9BACT</name>
<dbReference type="PANTHER" id="PTHR10587:SF133">
    <property type="entry name" value="CHITIN DEACETYLASE 1-RELATED"/>
    <property type="match status" value="1"/>
</dbReference>
<dbReference type="Pfam" id="PF01522">
    <property type="entry name" value="Polysacc_deac_1"/>
    <property type="match status" value="1"/>
</dbReference>
<gene>
    <name evidence="4" type="ORF">COR50_07425</name>
</gene>
<dbReference type="PANTHER" id="PTHR10587">
    <property type="entry name" value="GLYCOSYL TRANSFERASE-RELATED"/>
    <property type="match status" value="1"/>
</dbReference>
<sequence length="207" mass="23737">MFYFTKTPGFLKAIYKSCVWSLSPAVPKVYITFDDGPHPTITPFVLEQLNKYGAKATFFCIGKNVLAHPEVYQQVLNEGHAVGNHTHNHLNGWKTGNAKYLENISEAAKYIDSHLFRPPYGRISPFQIKHLKEMQPPYKIIMWDVLSADFDTDISGEQCVQNVVFKIQPGSIVVFHDSEKAWDRLEYALPRVLEFCKKKGWAMEALR</sequence>
<dbReference type="PROSITE" id="PS51677">
    <property type="entry name" value="NODB"/>
    <property type="match status" value="1"/>
</dbReference>
<dbReference type="GO" id="GO:0046872">
    <property type="term" value="F:metal ion binding"/>
    <property type="evidence" value="ECO:0007669"/>
    <property type="project" value="UniProtKB-KW"/>
</dbReference>
<dbReference type="OrthoDB" id="9812065at2"/>
<dbReference type="Gene3D" id="3.20.20.370">
    <property type="entry name" value="Glycoside hydrolase/deacetylase"/>
    <property type="match status" value="1"/>
</dbReference>
<feature type="domain" description="NodB homology" evidence="3">
    <location>
        <begin position="27"/>
        <end position="204"/>
    </location>
</feature>
<evidence type="ECO:0000256" key="1">
    <source>
        <dbReference type="ARBA" id="ARBA00022723"/>
    </source>
</evidence>
<keyword evidence="5" id="KW-1185">Reference proteome</keyword>
<dbReference type="KEGG" id="cbae:COR50_07425"/>
<protein>
    <submittedName>
        <fullName evidence="4">Polysaccharide deacetylase family protein</fullName>
    </submittedName>
</protein>